<feature type="region of interest" description="Disordered" evidence="1">
    <location>
        <begin position="1"/>
        <end position="110"/>
    </location>
</feature>
<evidence type="ECO:0000256" key="1">
    <source>
        <dbReference type="SAM" id="MobiDB-lite"/>
    </source>
</evidence>
<dbReference type="RefSeq" id="XP_017275494.1">
    <property type="nucleotide sequence ID" value="XM_017420005.3"/>
</dbReference>
<dbReference type="KEGG" id="kmr:108238130"/>
<dbReference type="PANTHER" id="PTHR34648:SF7">
    <property type="entry name" value="SI:CH211-132B12.7"/>
    <property type="match status" value="1"/>
</dbReference>
<dbReference type="GO" id="GO:0042754">
    <property type="term" value="P:negative regulation of circadian rhythm"/>
    <property type="evidence" value="ECO:0007669"/>
    <property type="project" value="InterPro"/>
</dbReference>
<name>A0A3Q2ZP12_KRYMA</name>
<dbReference type="InterPro" id="IPR031602">
    <property type="entry name" value="CIPC"/>
</dbReference>
<dbReference type="GO" id="GO:0045892">
    <property type="term" value="P:negative regulation of DNA-templated transcription"/>
    <property type="evidence" value="ECO:0007669"/>
    <property type="project" value="InterPro"/>
</dbReference>
<dbReference type="GO" id="GO:0005634">
    <property type="term" value="C:nucleus"/>
    <property type="evidence" value="ECO:0007669"/>
    <property type="project" value="TreeGrafter"/>
</dbReference>
<dbReference type="Proteomes" id="UP000264800">
    <property type="component" value="Unplaced"/>
</dbReference>
<organism evidence="2 3">
    <name type="scientific">Kryptolebias marmoratus</name>
    <name type="common">Mangrove killifish</name>
    <name type="synonym">Rivulus marmoratus</name>
    <dbReference type="NCBI Taxonomy" id="37003"/>
    <lineage>
        <taxon>Eukaryota</taxon>
        <taxon>Metazoa</taxon>
        <taxon>Chordata</taxon>
        <taxon>Craniata</taxon>
        <taxon>Vertebrata</taxon>
        <taxon>Euteleostomi</taxon>
        <taxon>Actinopterygii</taxon>
        <taxon>Neopterygii</taxon>
        <taxon>Teleostei</taxon>
        <taxon>Neoteleostei</taxon>
        <taxon>Acanthomorphata</taxon>
        <taxon>Ovalentaria</taxon>
        <taxon>Atherinomorphae</taxon>
        <taxon>Cyprinodontiformes</taxon>
        <taxon>Rivulidae</taxon>
        <taxon>Kryptolebias</taxon>
    </lineage>
</organism>
<dbReference type="Ensembl" id="ENSKMAT00000004895.1">
    <property type="protein sequence ID" value="ENSKMAP00000004809.1"/>
    <property type="gene ID" value="ENSKMAG00000003664.1"/>
</dbReference>
<proteinExistence type="predicted"/>
<feature type="compositionally biased region" description="Basic and acidic residues" evidence="1">
    <location>
        <begin position="214"/>
        <end position="234"/>
    </location>
</feature>
<sequence>MPKGQPCENGPCAPSSRAAKAKSDSTTPLMVRSAKNGAETVRRGSCCSSEKDSGYSDGSDWQQTDAEDQRSSSSQPIVTEKAEASHSSQDKGLGYRTSENPTMMSAKPDHPPVYIVKDMVLNQPPVTQKGSQLLLSNGVIFGSSPVIVFEQPGLMPASLQLRKTLPRPSSATGKKTKSTYLPILNSYPRIAPHPSKKPPDKSSNQESQILSKRMCTEPKTDETPVTRDLPEQQHHKQLKLAAQNPVLLCSTSGKYCLSSSTFTATFPGPGSVSTSSSAREPYRNITTSTHHRRFLNTVELLRQSGLLDITLHTKELLRLSSATEQDISQLRQHTELLCRAASNSSPSLNGNAGWEHLYQAMAESGSYPDLRILQKPQSPSHLNLASQPERFSTGGANRPQAAESSEVSPTCLCATFTDSRIEQDKKLEACDKIPDQVTFMCPDSSTG</sequence>
<evidence type="ECO:0000313" key="2">
    <source>
        <dbReference type="Ensembl" id="ENSKMAP00000004800.1"/>
    </source>
</evidence>
<dbReference type="OMA" id="WEHLHQA"/>
<feature type="region of interest" description="Disordered" evidence="1">
    <location>
        <begin position="165"/>
        <end position="237"/>
    </location>
</feature>
<dbReference type="Pfam" id="PF15800">
    <property type="entry name" value="CiPC"/>
    <property type="match status" value="1"/>
</dbReference>
<dbReference type="OrthoDB" id="6374619at2759"/>
<feature type="compositionally biased region" description="Polar residues" evidence="1">
    <location>
        <begin position="379"/>
        <end position="390"/>
    </location>
</feature>
<dbReference type="RefSeq" id="XP_017275495.1">
    <property type="nucleotide sequence ID" value="XM_017420006.3"/>
</dbReference>
<dbReference type="Ensembl" id="ENSKMAT00000004886.1">
    <property type="protein sequence ID" value="ENSKMAP00000004800.1"/>
    <property type="gene ID" value="ENSKMAG00000003664.1"/>
</dbReference>
<feature type="region of interest" description="Disordered" evidence="1">
    <location>
        <begin position="379"/>
        <end position="404"/>
    </location>
</feature>
<keyword evidence="3" id="KW-1185">Reference proteome</keyword>
<dbReference type="GeneID" id="108238130"/>
<dbReference type="PANTHER" id="PTHR34648">
    <property type="entry name" value="CLOCK-INTERACTING PACEMAKER"/>
    <property type="match status" value="1"/>
</dbReference>
<accession>A0A3Q2ZP12</accession>
<dbReference type="AlphaFoldDB" id="A0A3Q2ZP12"/>
<reference evidence="2" key="1">
    <citation type="submission" date="2025-05" db="UniProtKB">
        <authorList>
            <consortium name="Ensembl"/>
        </authorList>
    </citation>
    <scope>IDENTIFICATION</scope>
</reference>
<dbReference type="RefSeq" id="XP_024862521.1">
    <property type="nucleotide sequence ID" value="XM_025006753.2"/>
</dbReference>
<protein>
    <submittedName>
        <fullName evidence="2">Si:ch211-132b12.7</fullName>
    </submittedName>
</protein>
<dbReference type="GeneTree" id="ENSGT00510000048522"/>
<evidence type="ECO:0000313" key="3">
    <source>
        <dbReference type="Proteomes" id="UP000264800"/>
    </source>
</evidence>